<keyword evidence="3" id="KW-1185">Reference proteome</keyword>
<evidence type="ECO:0000313" key="2">
    <source>
        <dbReference type="EMBL" id="KYJ87689.1"/>
    </source>
</evidence>
<dbReference type="GO" id="GO:0071949">
    <property type="term" value="F:FAD binding"/>
    <property type="evidence" value="ECO:0007669"/>
    <property type="project" value="TreeGrafter"/>
</dbReference>
<dbReference type="InterPro" id="IPR006311">
    <property type="entry name" value="TAT_signal"/>
</dbReference>
<dbReference type="STRING" id="1630136.AS592_11390"/>
<dbReference type="Gene3D" id="3.50.50.60">
    <property type="entry name" value="FAD/NAD(P)-binding domain"/>
    <property type="match status" value="2"/>
</dbReference>
<dbReference type="InterPro" id="IPR036188">
    <property type="entry name" value="FAD/NAD-bd_sf"/>
</dbReference>
<gene>
    <name evidence="2" type="ORF">AS592_11390</name>
</gene>
<comment type="caution">
    <text evidence="2">The sequence shown here is derived from an EMBL/GenBank/DDBJ whole genome shotgun (WGS) entry which is preliminary data.</text>
</comment>
<dbReference type="AlphaFoldDB" id="A0A151CJL8"/>
<proteinExistence type="predicted"/>
<dbReference type="RefSeq" id="WP_082792006.1">
    <property type="nucleotide sequence ID" value="NZ_LNKT01000001.1"/>
</dbReference>
<evidence type="ECO:0000313" key="3">
    <source>
        <dbReference type="Proteomes" id="UP000075359"/>
    </source>
</evidence>
<dbReference type="Proteomes" id="UP000075359">
    <property type="component" value="Unassembled WGS sequence"/>
</dbReference>
<reference evidence="2 3" key="1">
    <citation type="submission" date="2015-11" db="EMBL/GenBank/DDBJ databases">
        <title>Draft genome of Sulfurovum riftiae 1812E, a member of the Epsilonproteobacteria isolated from the tube of the deep-sea hydrothermal vent tubewom Riftia pachyptila.</title>
        <authorList>
            <person name="Vetriani C."/>
            <person name="Giovannelli D."/>
        </authorList>
    </citation>
    <scope>NUCLEOTIDE SEQUENCE [LARGE SCALE GENOMIC DNA]</scope>
    <source>
        <strain evidence="2 3">1812E</strain>
    </source>
</reference>
<feature type="domain" description="FAD/NAD(P)-binding" evidence="1">
    <location>
        <begin position="57"/>
        <end position="161"/>
    </location>
</feature>
<organism evidence="2 3">
    <name type="scientific">Sulfurovum riftiae</name>
    <dbReference type="NCBI Taxonomy" id="1630136"/>
    <lineage>
        <taxon>Bacteria</taxon>
        <taxon>Pseudomonadati</taxon>
        <taxon>Campylobacterota</taxon>
        <taxon>Epsilonproteobacteria</taxon>
        <taxon>Campylobacterales</taxon>
        <taxon>Sulfurovaceae</taxon>
        <taxon>Sulfurovum</taxon>
    </lineage>
</organism>
<dbReference type="OrthoDB" id="9802771at2"/>
<dbReference type="PANTHER" id="PTHR10632:SF2">
    <property type="entry name" value="SULFIDE:QUINONE OXIDOREDUCTASE, MITOCHONDRIAL"/>
    <property type="match status" value="1"/>
</dbReference>
<evidence type="ECO:0000259" key="1">
    <source>
        <dbReference type="Pfam" id="PF07992"/>
    </source>
</evidence>
<dbReference type="InterPro" id="IPR015904">
    <property type="entry name" value="Sulphide_quinone_reductase"/>
</dbReference>
<dbReference type="GO" id="GO:0070221">
    <property type="term" value="P:sulfide oxidation, using sulfide:quinone oxidoreductase"/>
    <property type="evidence" value="ECO:0007669"/>
    <property type="project" value="TreeGrafter"/>
</dbReference>
<dbReference type="GO" id="GO:0070224">
    <property type="term" value="F:sulfide:quinone oxidoreductase activity"/>
    <property type="evidence" value="ECO:0007669"/>
    <property type="project" value="TreeGrafter"/>
</dbReference>
<dbReference type="SUPFAM" id="SSF51905">
    <property type="entry name" value="FAD/NAD(P)-binding domain"/>
    <property type="match status" value="2"/>
</dbReference>
<protein>
    <submittedName>
        <fullName evidence="2">Pyridine nucleotide-disulfide oxidoreductase</fullName>
    </submittedName>
</protein>
<sequence length="481" mass="53214">MSKKIESSRIAFDVLNPIEDMSRRDAMKLLGLGGAATMMMGAPTQAEAGPSSDKKVKVVVVGGGAGGIMALVRLYKALPNAELTIIAPNEIHLYQPGQVFMAAGLYTHDDVVGHNKDLIPSGVEWIKDEVANFDPDNNKVITRAGKEVGYDYMVVATGIVYHYEWIKGLTADDIGTNGISSVYLNDLEKGTTKGGEVTWTWFNELKAAAASGKKPTAIYTQPNTPIKCGGAPQKILYLSADHLRKEGLGANYIFATNGGKLFGLKEIAESLGEVQKRYDTITNKFKHNLVAMDVANKVATFERTYEVKGEYDEDLKEYDMITKKEMVDIKYDFIHVVPPMGPPAALAESKLGWQKGSAKGWLEVDQYTLQHRRYPNVFGIGDVCGIPKGKTGGSARHHGPITVGNLVAQINGEPLKEKFDGYTVCPLKTEYGKIIMAEFGYEGYLPTIPFLDPATPRWFWWAFDLYMLKPMYWHLMMKGWM</sequence>
<dbReference type="InterPro" id="IPR023753">
    <property type="entry name" value="FAD/NAD-binding_dom"/>
</dbReference>
<accession>A0A151CJL8</accession>
<dbReference type="PANTHER" id="PTHR10632">
    <property type="entry name" value="SULFIDE:QUINONE OXIDOREDUCTASE"/>
    <property type="match status" value="1"/>
</dbReference>
<name>A0A151CJL8_9BACT</name>
<dbReference type="Pfam" id="PF07992">
    <property type="entry name" value="Pyr_redox_2"/>
    <property type="match status" value="1"/>
</dbReference>
<dbReference type="PROSITE" id="PS51318">
    <property type="entry name" value="TAT"/>
    <property type="match status" value="1"/>
</dbReference>
<dbReference type="EMBL" id="LNKT01000001">
    <property type="protein sequence ID" value="KYJ87689.1"/>
    <property type="molecule type" value="Genomic_DNA"/>
</dbReference>